<dbReference type="GO" id="GO:0007606">
    <property type="term" value="P:sensory perception of chemical stimulus"/>
    <property type="evidence" value="ECO:0000250"/>
    <property type="project" value="FlyBase"/>
</dbReference>
<sequence length="61" mass="6740">MDLSEEEALQIAQSCVDDNAQKNPTDVWAFRGHQCMMASKIGDKVRAFVKAKAEEAKKKAA</sequence>
<dbReference type="GeneID" id="43494"/>
<dbReference type="RefSeq" id="NP_001263077.1">
    <property type="nucleotide sequence ID" value="NM_001276148.1"/>
</dbReference>
<reference evidence="1 3" key="1">
    <citation type="journal article" date="2000" name="Science">
        <title>The genome sequence of Drosophila melanogaster.</title>
        <authorList>
            <person name="Adams M.D."/>
            <person name="Celniker S.E."/>
            <person name="Holt R.A."/>
            <person name="Evans C.A."/>
            <person name="Gocayne J.D."/>
            <person name="Amanatides P.G."/>
            <person name="Scherer S.E."/>
            <person name="Li P.W."/>
            <person name="Hoskins R.A."/>
            <person name="Galle R.F."/>
            <person name="George R.A."/>
            <person name="Lewis S.E."/>
            <person name="Richards S."/>
            <person name="Ashburner M."/>
            <person name="Henderson S.N."/>
            <person name="Sutton G.G."/>
            <person name="Wortman J.R."/>
            <person name="Yandell M.D."/>
            <person name="Zhang Q."/>
            <person name="Chen L.X."/>
            <person name="Brandon R.C."/>
            <person name="Rogers Y.H."/>
            <person name="Blazej R.G."/>
            <person name="Champe M."/>
            <person name="Pfeiffer B.D."/>
            <person name="Wan K.H."/>
            <person name="Doyle C."/>
            <person name="Baxter E.G."/>
            <person name="Helt G."/>
            <person name="Nelson C.R."/>
            <person name="Gabor G.L."/>
            <person name="Abril J.F."/>
            <person name="Agbayani A."/>
            <person name="An H.J."/>
            <person name="Andrews-Pfannkoch C."/>
            <person name="Baldwin D."/>
            <person name="Ballew R.M."/>
            <person name="Basu A."/>
            <person name="Baxendale J."/>
            <person name="Bayraktaroglu L."/>
            <person name="Beasley E.M."/>
            <person name="Beeson K.Y."/>
            <person name="Benos P.V."/>
            <person name="Berman B.P."/>
            <person name="Bhandari D."/>
            <person name="Bolshakov S."/>
            <person name="Borkova D."/>
            <person name="Botchan M.R."/>
            <person name="Bouck J."/>
            <person name="Brokstein P."/>
            <person name="Brottier P."/>
            <person name="Burtis K.C."/>
            <person name="Busam D.A."/>
            <person name="Butler H."/>
            <person name="Cadieu E."/>
            <person name="Center A."/>
            <person name="Chandra I."/>
            <person name="Cherry J.M."/>
            <person name="Cawley S."/>
            <person name="Dahlke C."/>
            <person name="Davenport L.B."/>
            <person name="Davies P."/>
            <person name="de Pablos B."/>
            <person name="Delcher A."/>
            <person name="Deng Z."/>
            <person name="Mays A.D."/>
            <person name="Dew I."/>
            <person name="Dietz S.M."/>
            <person name="Dodson K."/>
            <person name="Doup L.E."/>
            <person name="Downes M."/>
            <person name="Dugan-Rocha S."/>
            <person name="Dunkov B.C."/>
            <person name="Dunn P."/>
            <person name="Durbin K.J."/>
            <person name="Evangelista C.C."/>
            <person name="Ferraz C."/>
            <person name="Ferriera S."/>
            <person name="Fleischmann W."/>
            <person name="Fosler C."/>
            <person name="Gabrielian A.E."/>
            <person name="Garg N.S."/>
            <person name="Gelbart W.M."/>
            <person name="Glasser K."/>
            <person name="Glodek A."/>
            <person name="Gong F."/>
            <person name="Gorrell J.H."/>
            <person name="Gu Z."/>
            <person name="Guan P."/>
            <person name="Harris M."/>
            <person name="Harris N.L."/>
            <person name="Harvey D."/>
            <person name="Heiman T.J."/>
            <person name="Hernandez J.R."/>
            <person name="Houck J."/>
            <person name="Hostin D."/>
            <person name="Houston K.A."/>
            <person name="Howland T.J."/>
            <person name="Wei M.H."/>
            <person name="Ibegwam C."/>
            <person name="Jalali M."/>
            <person name="Kalush F."/>
            <person name="Karpen G.H."/>
            <person name="Ke Z."/>
            <person name="Kennison J.A."/>
            <person name="Ketchum K.A."/>
            <person name="Kimmel B.E."/>
            <person name="Kodira C.D."/>
            <person name="Kraft C."/>
            <person name="Kravitz S."/>
            <person name="Kulp D."/>
            <person name="Lai Z."/>
            <person name="Lasko P."/>
            <person name="Lei Y."/>
            <person name="Levitsky A.A."/>
            <person name="Li J."/>
            <person name="Li Z."/>
            <person name="Liang Y."/>
            <person name="Lin X."/>
            <person name="Liu X."/>
            <person name="Mattei B."/>
            <person name="McIntosh T.C."/>
            <person name="McLeod M.P."/>
            <person name="McPherson D."/>
            <person name="Merkulov G."/>
            <person name="Milshina N.V."/>
            <person name="Mobarry C."/>
            <person name="Morris J."/>
            <person name="Moshrefi A."/>
            <person name="Mount S.M."/>
            <person name="Moy M."/>
            <person name="Murphy B."/>
            <person name="Murphy L."/>
            <person name="Muzny D.M."/>
            <person name="Nelson D.L."/>
            <person name="Nelson D.R."/>
            <person name="Nelson K.A."/>
            <person name="Nixon K."/>
            <person name="Nusskern D.R."/>
            <person name="Pacleb J.M."/>
            <person name="Palazzolo M."/>
            <person name="Pittman G.S."/>
            <person name="Pan S."/>
            <person name="Pollard J."/>
            <person name="Puri V."/>
            <person name="Reese M.G."/>
            <person name="Reinert K."/>
            <person name="Remington K."/>
            <person name="Saunders R.D."/>
            <person name="Scheeler F."/>
            <person name="Shen H."/>
            <person name="Shue B.C."/>
            <person name="Siden-Kiamos I."/>
            <person name="Simpson M."/>
            <person name="Skupski M.P."/>
            <person name="Smith T."/>
            <person name="Spier E."/>
            <person name="Spradling A.C."/>
            <person name="Stapleton M."/>
            <person name="Strong R."/>
            <person name="Sun E."/>
            <person name="Svirskas R."/>
            <person name="Tector C."/>
            <person name="Turner R."/>
            <person name="Venter E."/>
            <person name="Wang A.H."/>
            <person name="Wang X."/>
            <person name="Wang Z.Y."/>
            <person name="Wassarman D.A."/>
            <person name="Weinstock G.M."/>
            <person name="Weissenbach J."/>
            <person name="Williams S.M."/>
            <person name="WoodageT"/>
            <person name="Worley K.C."/>
            <person name="Wu D."/>
            <person name="Yang S."/>
            <person name="Yao Q.A."/>
            <person name="Ye J."/>
            <person name="Yeh R.F."/>
            <person name="Zaveri J.S."/>
            <person name="Zhan M."/>
            <person name="Zhang G."/>
            <person name="Zhao Q."/>
            <person name="Zheng L."/>
            <person name="Zheng X.H."/>
            <person name="Zhong F.N."/>
            <person name="Zhong W."/>
            <person name="Zhou X."/>
            <person name="Zhu S."/>
            <person name="Zhu X."/>
            <person name="Smith H.O."/>
            <person name="Gibbs R.A."/>
            <person name="Myers E.W."/>
            <person name="Rubin G.M."/>
            <person name="Venter J.C."/>
        </authorList>
    </citation>
    <scope>NUCLEOTIDE SEQUENCE [LARGE SCALE GENOMIC DNA]</scope>
    <source>
        <strain evidence="3">Berkeley</strain>
    </source>
</reference>
<reference evidence="1 3" key="5">
    <citation type="journal article" date="2002" name="Genome Biol.">
        <title>Heterochromatic sequences in a Drosophila whole-genome shotgun assembly.</title>
        <authorList>
            <person name="Hoskins R.A."/>
            <person name="Smith C.D."/>
            <person name="Carlson J.W."/>
            <person name="Carvalho A.B."/>
            <person name="Halpern A."/>
            <person name="Kaminker J.S."/>
            <person name="Kennedy C."/>
            <person name="Mungall C.J."/>
            <person name="Sullivan B.A."/>
            <person name="Sutton G.G."/>
            <person name="Yasuhara J.C."/>
            <person name="Wakimoto B.T."/>
            <person name="Myers E.W."/>
            <person name="Celniker S.E."/>
            <person name="Rubin G.M."/>
            <person name="Karpen G.H."/>
        </authorList>
    </citation>
    <scope>NUCLEOTIDE SEQUENCE [LARGE SCALE GENOMIC DNA]</scope>
    <source>
        <strain evidence="3">Berkeley</strain>
    </source>
</reference>
<dbReference type="AGR" id="FB:FBgn0039682"/>
<name>A0A0B4KI20_DROME</name>
<dbReference type="CTD" id="43494"/>
<dbReference type="Bgee" id="FBgn0039682">
    <property type="expression patterns" value="Expressed in fat body cell in male reproductive gland and 161 other cell types or tissues"/>
</dbReference>
<dbReference type="EMBL" id="AE014297">
    <property type="protein sequence ID" value="AGB96457.1"/>
    <property type="molecule type" value="Genomic_DNA"/>
</dbReference>
<dbReference type="DNASU" id="43494"/>
<dbReference type="GO" id="GO:0009620">
    <property type="term" value="P:response to fungus"/>
    <property type="evidence" value="ECO:0007007"/>
    <property type="project" value="FlyBase"/>
</dbReference>
<proteinExistence type="evidence at protein level"/>
<gene>
    <name evidence="1 2" type="primary">Obp99c</name>
    <name evidence="1" type="synonym">99c</name>
    <name evidence="1" type="synonym">Dmel\CG7584</name>
    <name evidence="1" type="synonym">DmelObp99c</name>
    <name evidence="1" type="synonym">Obp 99c</name>
    <name evidence="1" type="synonym">Obp99b</name>
    <name evidence="1 2" type="ORF">CG7584</name>
    <name evidence="1" type="ORF">Dmel_CG7584</name>
</gene>
<reference evidence="1 3" key="7">
    <citation type="journal article" date="2007" name="Science">
        <title>The Release 5.1 annotation of Drosophila melanogaster heterochromatin.</title>
        <authorList>
            <person name="Smith C.D."/>
            <person name="Shu S."/>
            <person name="Mungall C.J."/>
            <person name="Karpen G.H."/>
        </authorList>
    </citation>
    <scope>NUCLEOTIDE SEQUENCE [LARGE SCALE GENOMIC DNA]</scope>
    <source>
        <strain evidence="3">Berkeley</strain>
    </source>
</reference>
<dbReference type="AlphaFoldDB" id="A0A0B4KI20"/>
<reference evidence="1 3" key="6">
    <citation type="journal article" date="2005" name="PLoS Comput. Biol.">
        <title>Combined evidence annotation of transposable elements in genome sequences.</title>
        <authorList>
            <person name="Quesneville H."/>
            <person name="Bergman C.M."/>
            <person name="Andrieu O."/>
            <person name="Autard D."/>
            <person name="Nouaud D."/>
            <person name="Ashburner M."/>
            <person name="Anxolabehere D."/>
        </authorList>
    </citation>
    <scope>NUCLEOTIDE SEQUENCE [LARGE SCALE GENOMIC DNA]</scope>
    <source>
        <strain evidence="3">Berkeley</strain>
    </source>
</reference>
<evidence type="ECO:0000313" key="2">
    <source>
        <dbReference type="FlyBase" id="FBgn0039682"/>
    </source>
</evidence>
<evidence type="ECO:0000313" key="3">
    <source>
        <dbReference type="Proteomes" id="UP000000803"/>
    </source>
</evidence>
<reference evidence="1 3" key="10">
    <citation type="journal article" date="2015" name="G3 (Bethesda)">
        <title>Gene Model Annotations for Drosophila melanogaster: The Rule-Benders.</title>
        <authorList>
            <consortium name="FlyBase Consortium"/>
            <person name="Crosby M.A."/>
            <person name="Gramates L.S."/>
            <person name="Dos Santos G."/>
            <person name="Matthews B.B."/>
            <person name="St Pierre S.E."/>
            <person name="Zhou P."/>
            <person name="Schroeder A.J."/>
            <person name="Falls K."/>
            <person name="Emmert D.B."/>
            <person name="Russo S.M."/>
            <person name="Gelbart W.M."/>
            <person name="null"/>
        </authorList>
    </citation>
    <scope>NUCLEOTIDE SEQUENCE [LARGE SCALE GENOMIC DNA]</scope>
    <source>
        <strain evidence="3">Berkeley</strain>
    </source>
</reference>
<dbReference type="GO" id="GO:0005549">
    <property type="term" value="F:odorant binding"/>
    <property type="evidence" value="ECO:0000250"/>
    <property type="project" value="FlyBase"/>
</dbReference>
<reference evidence="1 3" key="9">
    <citation type="journal article" date="2015" name="G3 (Bethesda)">
        <title>Gene Model Annotations for Drosophila melanogaster: Impact of High-Throughput Data.</title>
        <authorList>
            <consortium name="FlyBase Consortium"/>
            <person name="Matthews B.B."/>
            <person name="Dos Santos G."/>
            <person name="Crosby M.A."/>
            <person name="Emmert D.B."/>
            <person name="St Pierre S.E."/>
            <person name="Gramates L.S."/>
            <person name="Zhou P."/>
            <person name="Schroeder A.J."/>
            <person name="Falls K."/>
            <person name="Strelets V."/>
            <person name="Russo S.M."/>
            <person name="Gelbart W.M."/>
            <person name="null"/>
        </authorList>
    </citation>
    <scope>NUCLEOTIDE SEQUENCE [LARGE SCALE GENOMIC DNA]</scope>
    <source>
        <strain evidence="3">Berkeley</strain>
    </source>
</reference>
<dbReference type="OrthoDB" id="8194670at2759"/>
<protein>
    <submittedName>
        <fullName evidence="1">Odorant-binding protein 99c, isoform B</fullName>
    </submittedName>
</protein>
<keyword evidence="4" id="KW-1267">Proteomics identification</keyword>
<keyword evidence="3" id="KW-1185">Reference proteome</keyword>
<reference evidence="1 3" key="3">
    <citation type="journal article" date="2002" name="Genome Biol.">
        <title>Annotation of the Drosophila melanogaster euchromatic genome: a systematic review.</title>
        <authorList>
            <person name="Misra S."/>
            <person name="Crosby M.A."/>
            <person name="Mungall C.J."/>
            <person name="Matthews B.B."/>
            <person name="Campbell K.S."/>
            <person name="Hradecky P."/>
            <person name="Huang Y."/>
            <person name="Kaminker J.S."/>
            <person name="Millburn G.H."/>
            <person name="Prochnik S.E."/>
            <person name="Smith C.D."/>
            <person name="Tupy J.L."/>
            <person name="Whitfied E.J."/>
            <person name="Bayraktaroglu L."/>
            <person name="Berman B.P."/>
            <person name="Bettencourt B.R."/>
            <person name="Celniker S.E."/>
            <person name="de Grey A.D."/>
            <person name="Drysdale R.A."/>
            <person name="Harris N.L."/>
            <person name="Richter J."/>
            <person name="Russo S."/>
            <person name="Schroeder A.J."/>
            <person name="Shu S.Q."/>
            <person name="Stapleton M."/>
            <person name="Yamada C."/>
            <person name="Ashburner M."/>
            <person name="Gelbart W.M."/>
            <person name="Rubin G.M."/>
            <person name="Lewis S.E."/>
        </authorList>
    </citation>
    <scope>GENOME REANNOTATION</scope>
    <source>
        <strain evidence="3">Berkeley</strain>
    </source>
</reference>
<dbReference type="FlyBase" id="FBgn0039682">
    <property type="gene designation" value="Obp99c"/>
</dbReference>
<reference evidence="1 3" key="4">
    <citation type="journal article" date="2002" name="Genome Biol.">
        <title>The transposable elements of the Drosophila melanogaster euchromatin: a genomics perspective.</title>
        <authorList>
            <person name="Kaminker J.S."/>
            <person name="Bergman C.M."/>
            <person name="Kronmiller B."/>
            <person name="Carlson J."/>
            <person name="Svirskas R."/>
            <person name="Patel S."/>
            <person name="Frise E."/>
            <person name="Wheeler D.A."/>
            <person name="Lewis S.E."/>
            <person name="Rubin G.M."/>
            <person name="Ashburner M."/>
            <person name="Celniker S.E."/>
        </authorList>
    </citation>
    <scope>NUCLEOTIDE SEQUENCE [LARGE SCALE GENOMIC DNA]</scope>
    <source>
        <strain evidence="3">Berkeley</strain>
    </source>
</reference>
<dbReference type="BioGRID-ORCS" id="43494">
    <property type="hits" value="0 hits in 1 CRISPR screen"/>
</dbReference>
<dbReference type="Proteomes" id="UP000000803">
    <property type="component" value="Chromosome 3R"/>
</dbReference>
<accession>A0A0B4KI20</accession>
<reference evidence="1 3" key="2">
    <citation type="journal article" date="2002" name="Genome Biol.">
        <title>Finishing a whole-genome shotgun: release 3 of the Drosophila melanogaster euchromatic genome sequence.</title>
        <authorList>
            <person name="Celniker S.E."/>
            <person name="Wheeler D.A."/>
            <person name="Kronmiller B."/>
            <person name="Carlson J.W."/>
            <person name="Halpern A."/>
            <person name="Patel S."/>
            <person name="Adams M."/>
            <person name="Champe M."/>
            <person name="Dugan S.P."/>
            <person name="Frise E."/>
            <person name="Hodgson A."/>
            <person name="George R.A."/>
            <person name="Hoskins R.A."/>
            <person name="Laverty T."/>
            <person name="Muzny D.M."/>
            <person name="Nelson C.R."/>
            <person name="Pacleb J.M."/>
            <person name="Park S."/>
            <person name="Pfeiffer B.D."/>
            <person name="Richards S."/>
            <person name="Sodergren E.J."/>
            <person name="Svirskas R."/>
            <person name="Tabor P.E."/>
            <person name="Wan K."/>
            <person name="Stapleton M."/>
            <person name="Sutton G.G."/>
            <person name="Venter C."/>
            <person name="Weinstock G."/>
            <person name="Scherer S.E."/>
            <person name="Myers E.W."/>
            <person name="Gibbs R.A."/>
            <person name="Rubin G.M."/>
        </authorList>
    </citation>
    <scope>NUCLEOTIDE SEQUENCE [LARGE SCALE GENOMIC DNA]</scope>
    <source>
        <strain evidence="3">Berkeley</strain>
    </source>
</reference>
<evidence type="ECO:0000313" key="1">
    <source>
        <dbReference type="EMBL" id="AGB96457.1"/>
    </source>
</evidence>
<dbReference type="GO" id="GO:0005576">
    <property type="term" value="C:extracellular region"/>
    <property type="evidence" value="ECO:0000255"/>
    <property type="project" value="FlyBase"/>
</dbReference>
<dbReference type="KEGG" id="dme:Dmel_CG7584"/>
<dbReference type="VEuPathDB" id="VectorBase:FBgn0039682"/>
<dbReference type="OMA" id="QFKMDLS"/>
<evidence type="ECO:0007829" key="4">
    <source>
        <dbReference type="PeptideAtlas" id="A0A0B4KI20"/>
    </source>
</evidence>
<dbReference type="ExpressionAtlas" id="A0A0B4KI20">
    <property type="expression patterns" value="baseline and differential"/>
</dbReference>
<reference evidence="1 3" key="11">
    <citation type="journal article" date="2015" name="Genome Res.">
        <title>The Release 6 reference sequence of the Drosophila melanogaster genome.</title>
        <authorList>
            <person name="Hoskins R.A."/>
            <person name="Carlson J.W."/>
            <person name="Wan K.H."/>
            <person name="Park S."/>
            <person name="Mendez I."/>
            <person name="Galle S.E."/>
            <person name="Booth B.W."/>
            <person name="Pfeiffer B.D."/>
            <person name="George R.A."/>
            <person name="Svirskas R."/>
            <person name="Krzywinski M."/>
            <person name="Schein J."/>
            <person name="Accardo M.C."/>
            <person name="Damia E."/>
            <person name="Messina G."/>
            <person name="Mendez-Lago M."/>
            <person name="de Pablos B."/>
            <person name="Demakova O.V."/>
            <person name="Andreyeva E.N."/>
            <person name="Boldyreva L.V."/>
            <person name="Marra M."/>
            <person name="Carvalho A.B."/>
            <person name="Dimitri P."/>
            <person name="Villasante A."/>
            <person name="Zhimulev I.F."/>
            <person name="Rubin G.M."/>
            <person name="Karpen G.H."/>
            <person name="Celniker S.E."/>
        </authorList>
    </citation>
    <scope>NUCLEOTIDE SEQUENCE [LARGE SCALE GENOMIC DNA]</scope>
    <source>
        <strain evidence="3">Berkeley</strain>
    </source>
</reference>
<dbReference type="SMR" id="A0A0B4KI20"/>
<organism evidence="1 3">
    <name type="scientific">Drosophila melanogaster</name>
    <name type="common">Fruit fly</name>
    <dbReference type="NCBI Taxonomy" id="7227"/>
    <lineage>
        <taxon>Eukaryota</taxon>
        <taxon>Metazoa</taxon>
        <taxon>Ecdysozoa</taxon>
        <taxon>Arthropoda</taxon>
        <taxon>Hexapoda</taxon>
        <taxon>Insecta</taxon>
        <taxon>Pterygota</taxon>
        <taxon>Neoptera</taxon>
        <taxon>Endopterygota</taxon>
        <taxon>Diptera</taxon>
        <taxon>Brachycera</taxon>
        <taxon>Muscomorpha</taxon>
        <taxon>Ephydroidea</taxon>
        <taxon>Drosophilidae</taxon>
        <taxon>Drosophila</taxon>
        <taxon>Sophophora</taxon>
    </lineage>
</organism>
<reference evidence="1 3" key="8">
    <citation type="journal article" date="2007" name="Science">
        <title>Sequence finishing and mapping of Drosophila melanogaster heterochromatin.</title>
        <authorList>
            <person name="Hoskins R.A."/>
            <person name="Carlson J.W."/>
            <person name="Kennedy C."/>
            <person name="Acevedo D."/>
            <person name="Evans-Holm M."/>
            <person name="Frise E."/>
            <person name="Wan K.H."/>
            <person name="Park S."/>
            <person name="Mendez-Lago M."/>
            <person name="Rossi F."/>
            <person name="Villasante A."/>
            <person name="Dimitri P."/>
            <person name="Karpen G.H."/>
            <person name="Celniker S.E."/>
        </authorList>
    </citation>
    <scope>NUCLEOTIDE SEQUENCE [LARGE SCALE GENOMIC DNA]</scope>
    <source>
        <strain evidence="3">Berkeley</strain>
    </source>
</reference>